<evidence type="ECO:0000256" key="1">
    <source>
        <dbReference type="SAM" id="MobiDB-lite"/>
    </source>
</evidence>
<proteinExistence type="predicted"/>
<feature type="compositionally biased region" description="Polar residues" evidence="1">
    <location>
        <begin position="1"/>
        <end position="11"/>
    </location>
</feature>
<feature type="region of interest" description="Disordered" evidence="1">
    <location>
        <begin position="1"/>
        <end position="38"/>
    </location>
</feature>
<evidence type="ECO:0000313" key="3">
    <source>
        <dbReference type="EMBL" id="CAK9206579.1"/>
    </source>
</evidence>
<evidence type="ECO:0000313" key="4">
    <source>
        <dbReference type="Proteomes" id="UP001497512"/>
    </source>
</evidence>
<dbReference type="InterPro" id="IPR011051">
    <property type="entry name" value="RmlC_Cupin_sf"/>
</dbReference>
<dbReference type="PANTHER" id="PTHR33271">
    <property type="entry name" value="OS04G0445200 PROTEIN"/>
    <property type="match status" value="1"/>
</dbReference>
<feature type="compositionally biased region" description="Polar residues" evidence="1">
    <location>
        <begin position="24"/>
        <end position="38"/>
    </location>
</feature>
<dbReference type="Pfam" id="PF05899">
    <property type="entry name" value="Cupin_3"/>
    <property type="match status" value="1"/>
</dbReference>
<dbReference type="InterPro" id="IPR008579">
    <property type="entry name" value="UGlyAH_Cupin_dom"/>
</dbReference>
<keyword evidence="4" id="KW-1185">Reference proteome</keyword>
<protein>
    <recommendedName>
        <fullName evidence="2">(S)-ureidoglycine aminohydrolase cupin domain-containing protein</fullName>
    </recommendedName>
</protein>
<accession>A0ABP0TWF4</accession>
<gene>
    <name evidence="3" type="ORF">CSSPTR1EN2_LOCUS8419</name>
</gene>
<dbReference type="PANTHER" id="PTHR33271:SF7">
    <property type="entry name" value="PLASTID TRANSCRIPTIONALLY ACTIVE 18"/>
    <property type="match status" value="1"/>
</dbReference>
<sequence length="182" mass="20754">MPAMLVTQTRLQPAAASLPERSSFKGTRSTQQNSTLKSSSQFFTSSTNLRTVGGGSSRLAIGKNHCAATAAVVAVTARVLRPVEERFKIHCEKNISKERMEELGINKWSKWESDKCVFPWEWKVDEEVFIVKGSVQVTPEDCKDSTWFYAGDYVRYPKWFSAQLCFDGPFEQRYRFRAYGED</sequence>
<name>A0ABP0TWF4_9BRYO</name>
<dbReference type="Gene3D" id="2.60.120.10">
    <property type="entry name" value="Jelly Rolls"/>
    <property type="match status" value="1"/>
</dbReference>
<evidence type="ECO:0000259" key="2">
    <source>
        <dbReference type="Pfam" id="PF05899"/>
    </source>
</evidence>
<feature type="domain" description="(S)-ureidoglycine aminohydrolase cupin" evidence="2">
    <location>
        <begin position="101"/>
        <end position="174"/>
    </location>
</feature>
<dbReference type="SUPFAM" id="SSF51182">
    <property type="entry name" value="RmlC-like cupins"/>
    <property type="match status" value="1"/>
</dbReference>
<organism evidence="3 4">
    <name type="scientific">Sphagnum troendelagicum</name>
    <dbReference type="NCBI Taxonomy" id="128251"/>
    <lineage>
        <taxon>Eukaryota</taxon>
        <taxon>Viridiplantae</taxon>
        <taxon>Streptophyta</taxon>
        <taxon>Embryophyta</taxon>
        <taxon>Bryophyta</taxon>
        <taxon>Sphagnophytina</taxon>
        <taxon>Sphagnopsida</taxon>
        <taxon>Sphagnales</taxon>
        <taxon>Sphagnaceae</taxon>
        <taxon>Sphagnum</taxon>
    </lineage>
</organism>
<reference evidence="3" key="1">
    <citation type="submission" date="2024-02" db="EMBL/GenBank/DDBJ databases">
        <authorList>
            <consortium name="ELIXIR-Norway"/>
            <consortium name="Elixir Norway"/>
        </authorList>
    </citation>
    <scope>NUCLEOTIDE SEQUENCE</scope>
</reference>
<dbReference type="Proteomes" id="UP001497512">
    <property type="component" value="Chromosome 15"/>
</dbReference>
<dbReference type="InterPro" id="IPR014710">
    <property type="entry name" value="RmlC-like_jellyroll"/>
</dbReference>
<dbReference type="EMBL" id="OZ019907">
    <property type="protein sequence ID" value="CAK9206579.1"/>
    <property type="molecule type" value="Genomic_DNA"/>
</dbReference>